<accession>A0ABR4NNT6</accession>
<keyword evidence="1" id="KW-0812">Transmembrane</keyword>
<dbReference type="Proteomes" id="UP001623330">
    <property type="component" value="Unassembled WGS sequence"/>
</dbReference>
<sequence length="87" mass="10459">MSGVFKLNFNWTQKLPYKSCFLTSSFLFSSFSLFFFLSSFGSPLQIFFYFILFYFILFILYCIVLYCIQLWLFVRTHCVYALSIILL</sequence>
<evidence type="ECO:0000313" key="3">
    <source>
        <dbReference type="Proteomes" id="UP001623330"/>
    </source>
</evidence>
<keyword evidence="3" id="KW-1185">Reference proteome</keyword>
<name>A0ABR4NNT6_9SACH</name>
<feature type="transmembrane region" description="Helical" evidence="1">
    <location>
        <begin position="20"/>
        <end position="40"/>
    </location>
</feature>
<feature type="transmembrane region" description="Helical" evidence="1">
    <location>
        <begin position="46"/>
        <end position="74"/>
    </location>
</feature>
<gene>
    <name evidence="2" type="ORF">RNJ44_01794</name>
</gene>
<reference evidence="2 3" key="1">
    <citation type="submission" date="2024-05" db="EMBL/GenBank/DDBJ databases">
        <title>Long read based assembly of the Candida bracarensis genome reveals expanded adhesin content.</title>
        <authorList>
            <person name="Marcet-Houben M."/>
            <person name="Ksiezopolska E."/>
            <person name="Gabaldon T."/>
        </authorList>
    </citation>
    <scope>NUCLEOTIDE SEQUENCE [LARGE SCALE GENOMIC DNA]</scope>
    <source>
        <strain evidence="2 3">CBM6</strain>
    </source>
</reference>
<keyword evidence="1" id="KW-1133">Transmembrane helix</keyword>
<comment type="caution">
    <text evidence="2">The sequence shown here is derived from an EMBL/GenBank/DDBJ whole genome shotgun (WGS) entry which is preliminary data.</text>
</comment>
<keyword evidence="1" id="KW-0472">Membrane</keyword>
<evidence type="ECO:0000256" key="1">
    <source>
        <dbReference type="SAM" id="Phobius"/>
    </source>
</evidence>
<dbReference type="EMBL" id="JBEVYD010000011">
    <property type="protein sequence ID" value="KAL3229658.1"/>
    <property type="molecule type" value="Genomic_DNA"/>
</dbReference>
<evidence type="ECO:0000313" key="2">
    <source>
        <dbReference type="EMBL" id="KAL3229658.1"/>
    </source>
</evidence>
<protein>
    <submittedName>
        <fullName evidence="2">Uncharacterized protein</fullName>
    </submittedName>
</protein>
<proteinExistence type="predicted"/>
<organism evidence="2 3">
    <name type="scientific">Nakaseomyces bracarensis</name>
    <dbReference type="NCBI Taxonomy" id="273131"/>
    <lineage>
        <taxon>Eukaryota</taxon>
        <taxon>Fungi</taxon>
        <taxon>Dikarya</taxon>
        <taxon>Ascomycota</taxon>
        <taxon>Saccharomycotina</taxon>
        <taxon>Saccharomycetes</taxon>
        <taxon>Saccharomycetales</taxon>
        <taxon>Saccharomycetaceae</taxon>
        <taxon>Nakaseomyces</taxon>
    </lineage>
</organism>